<accession>A0A518ETV2</accession>
<proteinExistence type="predicted"/>
<dbReference type="Pfam" id="PF00392">
    <property type="entry name" value="GntR"/>
    <property type="match status" value="1"/>
</dbReference>
<keyword evidence="2" id="KW-0238">DNA-binding</keyword>
<keyword evidence="7" id="KW-1185">Reference proteome</keyword>
<dbReference type="InterPro" id="IPR000524">
    <property type="entry name" value="Tscrpt_reg_HTH_GntR"/>
</dbReference>
<dbReference type="InterPro" id="IPR036390">
    <property type="entry name" value="WH_DNA-bd_sf"/>
</dbReference>
<feature type="domain" description="HTH gntR-type" evidence="5">
    <location>
        <begin position="1"/>
        <end position="67"/>
    </location>
</feature>
<keyword evidence="3" id="KW-0804">Transcription</keyword>
<dbReference type="CDD" id="cd07377">
    <property type="entry name" value="WHTH_GntR"/>
    <property type="match status" value="1"/>
</dbReference>
<sequence length="124" mass="13364">MYAQIVDQVSAKVMSGAWEAGRALPSIRELASDCQVSVITVKRAYQELERAGVIVTRQGKGSFVAETLELPRSLAMEEFRAQLASLIRAARKSGLSAQDVLDQVERALSDPPDSSTEPTGDTPS</sequence>
<dbReference type="Gene3D" id="1.10.10.10">
    <property type="entry name" value="Winged helix-like DNA-binding domain superfamily/Winged helix DNA-binding domain"/>
    <property type="match status" value="1"/>
</dbReference>
<evidence type="ECO:0000256" key="4">
    <source>
        <dbReference type="SAM" id="MobiDB-lite"/>
    </source>
</evidence>
<feature type="compositionally biased region" description="Polar residues" evidence="4">
    <location>
        <begin position="112"/>
        <end position="124"/>
    </location>
</feature>
<reference evidence="6 7" key="1">
    <citation type="submission" date="2019-02" db="EMBL/GenBank/DDBJ databases">
        <title>Deep-cultivation of Planctomycetes and their phenomic and genomic characterization uncovers novel biology.</title>
        <authorList>
            <person name="Wiegand S."/>
            <person name="Jogler M."/>
            <person name="Boedeker C."/>
            <person name="Pinto D."/>
            <person name="Vollmers J."/>
            <person name="Rivas-Marin E."/>
            <person name="Kohn T."/>
            <person name="Peeters S.H."/>
            <person name="Heuer A."/>
            <person name="Rast P."/>
            <person name="Oberbeckmann S."/>
            <person name="Bunk B."/>
            <person name="Jeske O."/>
            <person name="Meyerdierks A."/>
            <person name="Storesund J.E."/>
            <person name="Kallscheuer N."/>
            <person name="Luecker S."/>
            <person name="Lage O.M."/>
            <person name="Pohl T."/>
            <person name="Merkel B.J."/>
            <person name="Hornburger P."/>
            <person name="Mueller R.-W."/>
            <person name="Bruemmer F."/>
            <person name="Labrenz M."/>
            <person name="Spormann A.M."/>
            <person name="Op den Camp H."/>
            <person name="Overmann J."/>
            <person name="Amann R."/>
            <person name="Jetten M.S.M."/>
            <person name="Mascher T."/>
            <person name="Medema M.H."/>
            <person name="Devos D.P."/>
            <person name="Kaster A.-K."/>
            <person name="Ovreas L."/>
            <person name="Rohde M."/>
            <person name="Galperin M.Y."/>
            <person name="Jogler C."/>
        </authorList>
    </citation>
    <scope>NUCLEOTIDE SEQUENCE [LARGE SCALE GENOMIC DNA]</scope>
    <source>
        <strain evidence="6 7">Poly30</strain>
    </source>
</reference>
<dbReference type="Proteomes" id="UP000320390">
    <property type="component" value="Chromosome"/>
</dbReference>
<keyword evidence="1" id="KW-0805">Transcription regulation</keyword>
<evidence type="ECO:0000256" key="2">
    <source>
        <dbReference type="ARBA" id="ARBA00023125"/>
    </source>
</evidence>
<dbReference type="GO" id="GO:0003677">
    <property type="term" value="F:DNA binding"/>
    <property type="evidence" value="ECO:0007669"/>
    <property type="project" value="UniProtKB-KW"/>
</dbReference>
<name>A0A518ETV2_9BACT</name>
<dbReference type="EMBL" id="CP036434">
    <property type="protein sequence ID" value="QDV07502.1"/>
    <property type="molecule type" value="Genomic_DNA"/>
</dbReference>
<dbReference type="AlphaFoldDB" id="A0A518ETV2"/>
<evidence type="ECO:0000313" key="6">
    <source>
        <dbReference type="EMBL" id="QDV07502.1"/>
    </source>
</evidence>
<dbReference type="PROSITE" id="PS50949">
    <property type="entry name" value="HTH_GNTR"/>
    <property type="match status" value="1"/>
</dbReference>
<dbReference type="SUPFAM" id="SSF46785">
    <property type="entry name" value="Winged helix' DNA-binding domain"/>
    <property type="match status" value="1"/>
</dbReference>
<evidence type="ECO:0000256" key="3">
    <source>
        <dbReference type="ARBA" id="ARBA00023163"/>
    </source>
</evidence>
<feature type="region of interest" description="Disordered" evidence="4">
    <location>
        <begin position="101"/>
        <end position="124"/>
    </location>
</feature>
<evidence type="ECO:0000256" key="1">
    <source>
        <dbReference type="ARBA" id="ARBA00023015"/>
    </source>
</evidence>
<evidence type="ECO:0000259" key="5">
    <source>
        <dbReference type="PROSITE" id="PS50949"/>
    </source>
</evidence>
<dbReference type="PANTHER" id="PTHR38445">
    <property type="entry name" value="HTH-TYPE TRANSCRIPTIONAL REPRESSOR YTRA"/>
    <property type="match status" value="1"/>
</dbReference>
<gene>
    <name evidence="6" type="primary">ytrA_3</name>
    <name evidence="6" type="ORF">Poly30_30280</name>
</gene>
<dbReference type="SMART" id="SM00345">
    <property type="entry name" value="HTH_GNTR"/>
    <property type="match status" value="1"/>
</dbReference>
<dbReference type="InterPro" id="IPR036388">
    <property type="entry name" value="WH-like_DNA-bd_sf"/>
</dbReference>
<protein>
    <submittedName>
        <fullName evidence="6">HTH-type transcriptional repressor YtrA</fullName>
    </submittedName>
</protein>
<evidence type="ECO:0000313" key="7">
    <source>
        <dbReference type="Proteomes" id="UP000320390"/>
    </source>
</evidence>
<dbReference type="PANTHER" id="PTHR38445:SF9">
    <property type="entry name" value="HTH-TYPE TRANSCRIPTIONAL REPRESSOR YTRA"/>
    <property type="match status" value="1"/>
</dbReference>
<dbReference type="GO" id="GO:0003700">
    <property type="term" value="F:DNA-binding transcription factor activity"/>
    <property type="evidence" value="ECO:0007669"/>
    <property type="project" value="InterPro"/>
</dbReference>
<organism evidence="6 7">
    <name type="scientific">Saltatorellus ferox</name>
    <dbReference type="NCBI Taxonomy" id="2528018"/>
    <lineage>
        <taxon>Bacteria</taxon>
        <taxon>Pseudomonadati</taxon>
        <taxon>Planctomycetota</taxon>
        <taxon>Planctomycetia</taxon>
        <taxon>Planctomycetia incertae sedis</taxon>
        <taxon>Saltatorellus</taxon>
    </lineage>
</organism>